<evidence type="ECO:0000256" key="2">
    <source>
        <dbReference type="ARBA" id="ARBA00022448"/>
    </source>
</evidence>
<keyword evidence="5" id="KW-0598">Phosphotransferase system</keyword>
<keyword evidence="2" id="KW-0813">Transport</keyword>
<reference evidence="10 11" key="1">
    <citation type="submission" date="2015-09" db="EMBL/GenBank/DDBJ databases">
        <authorList>
            <consortium name="Pathogen Informatics"/>
        </authorList>
    </citation>
    <scope>NUCLEOTIDE SEQUENCE [LARGE SCALE GENOMIC DNA]</scope>
    <source>
        <strain evidence="10 11">2789STDY5834908</strain>
    </source>
</reference>
<dbReference type="GO" id="GO:0009401">
    <property type="term" value="P:phosphoenolpyruvate-dependent sugar phosphotransferase system"/>
    <property type="evidence" value="ECO:0007669"/>
    <property type="project" value="UniProtKB-KW"/>
</dbReference>
<keyword evidence="7 9" id="KW-1133">Transmembrane helix</keyword>
<feature type="transmembrane region" description="Helical" evidence="9">
    <location>
        <begin position="215"/>
        <end position="245"/>
    </location>
</feature>
<dbReference type="Pfam" id="PF03609">
    <property type="entry name" value="EII-Sor"/>
    <property type="match status" value="1"/>
</dbReference>
<evidence type="ECO:0000256" key="1">
    <source>
        <dbReference type="ARBA" id="ARBA00004651"/>
    </source>
</evidence>
<dbReference type="Proteomes" id="UP000095564">
    <property type="component" value="Unassembled WGS sequence"/>
</dbReference>
<accession>A0A174THK8</accession>
<dbReference type="GO" id="GO:0005886">
    <property type="term" value="C:plasma membrane"/>
    <property type="evidence" value="ECO:0007669"/>
    <property type="project" value="UniProtKB-SubCell"/>
</dbReference>
<keyword evidence="3" id="KW-1003">Cell membrane</keyword>
<evidence type="ECO:0000256" key="3">
    <source>
        <dbReference type="ARBA" id="ARBA00022475"/>
    </source>
</evidence>
<dbReference type="EMBL" id="CZAU01000040">
    <property type="protein sequence ID" value="CUQ08536.1"/>
    <property type="molecule type" value="Genomic_DNA"/>
</dbReference>
<organism evidence="10 11">
    <name type="scientific">Anaerostipes hadrus</name>
    <dbReference type="NCBI Taxonomy" id="649756"/>
    <lineage>
        <taxon>Bacteria</taxon>
        <taxon>Bacillati</taxon>
        <taxon>Bacillota</taxon>
        <taxon>Clostridia</taxon>
        <taxon>Lachnospirales</taxon>
        <taxon>Lachnospiraceae</taxon>
        <taxon>Anaerostipes</taxon>
    </lineage>
</organism>
<dbReference type="AlphaFoldDB" id="A0A174THK8"/>
<keyword evidence="4" id="KW-0762">Sugar transport</keyword>
<dbReference type="RefSeq" id="WP_055161927.1">
    <property type="nucleotide sequence ID" value="NZ_CZAU01000040.1"/>
</dbReference>
<keyword evidence="6 9" id="KW-0812">Transmembrane</keyword>
<evidence type="ECO:0000313" key="10">
    <source>
        <dbReference type="EMBL" id="CUQ08536.1"/>
    </source>
</evidence>
<evidence type="ECO:0000313" key="11">
    <source>
        <dbReference type="Proteomes" id="UP000095564"/>
    </source>
</evidence>
<feature type="transmembrane region" description="Helical" evidence="9">
    <location>
        <begin position="140"/>
        <end position="166"/>
    </location>
</feature>
<evidence type="ECO:0000256" key="8">
    <source>
        <dbReference type="ARBA" id="ARBA00023136"/>
    </source>
</evidence>
<evidence type="ECO:0000256" key="5">
    <source>
        <dbReference type="ARBA" id="ARBA00022683"/>
    </source>
</evidence>
<proteinExistence type="predicted"/>
<feature type="transmembrane region" description="Helical" evidence="9">
    <location>
        <begin position="96"/>
        <end position="119"/>
    </location>
</feature>
<name>A0A174THK8_ANAHA</name>
<feature type="transmembrane region" description="Helical" evidence="9">
    <location>
        <begin position="186"/>
        <end position="203"/>
    </location>
</feature>
<evidence type="ECO:0000256" key="9">
    <source>
        <dbReference type="SAM" id="Phobius"/>
    </source>
</evidence>
<gene>
    <name evidence="10" type="primary">manY_3</name>
    <name evidence="10" type="ORF">ERS852520_03010</name>
</gene>
<dbReference type="InterPro" id="IPR004700">
    <property type="entry name" value="PTS_IIC_man"/>
</dbReference>
<keyword evidence="8 9" id="KW-0472">Membrane</keyword>
<dbReference type="OrthoDB" id="9815089at2"/>
<evidence type="ECO:0000256" key="6">
    <source>
        <dbReference type="ARBA" id="ARBA00022692"/>
    </source>
</evidence>
<sequence>MEVTIVQALLIGLVYYLGANGTPWLTVNMGWALRRPLISGIMVGLILGDPVKGCIVGAAINVTYLAQITAGGAQTMDEGLAGTVGTALAIISNTSAGVAVTLAVPISLLGNLLWMVYMTGDIFIVHRMDKVAASGDIKKIIFYNIVPSQIFKCIIYTIPVAIVVFSGSGAVTNMLNALQGTPVIDVLSTIGTILPALGIAMNFKAILSNTGAKAYLYMLLGFILSIYLNLPMVVIGVVAVILALLQKDDNVQAV</sequence>
<comment type="subcellular location">
    <subcellularLocation>
        <location evidence="1">Cell membrane</location>
        <topology evidence="1">Multi-pass membrane protein</topology>
    </subcellularLocation>
</comment>
<evidence type="ECO:0000256" key="7">
    <source>
        <dbReference type="ARBA" id="ARBA00022989"/>
    </source>
</evidence>
<evidence type="ECO:0000256" key="4">
    <source>
        <dbReference type="ARBA" id="ARBA00022597"/>
    </source>
</evidence>
<dbReference type="PROSITE" id="PS51106">
    <property type="entry name" value="PTS_EIIC_TYPE_4"/>
    <property type="match status" value="1"/>
</dbReference>
<protein>
    <submittedName>
        <fullName evidence="10">PTS system mannose-specific EIIC component</fullName>
    </submittedName>
</protein>